<organism evidence="4 5">
    <name type="scientific">Solirubrobacter pauli</name>
    <dbReference type="NCBI Taxonomy" id="166793"/>
    <lineage>
        <taxon>Bacteria</taxon>
        <taxon>Bacillati</taxon>
        <taxon>Actinomycetota</taxon>
        <taxon>Thermoleophilia</taxon>
        <taxon>Solirubrobacterales</taxon>
        <taxon>Solirubrobacteraceae</taxon>
        <taxon>Solirubrobacter</taxon>
    </lineage>
</organism>
<dbReference type="OrthoDB" id="5241181at2"/>
<feature type="compositionally biased region" description="Basic and acidic residues" evidence="1">
    <location>
        <begin position="220"/>
        <end position="230"/>
    </location>
</feature>
<evidence type="ECO:0000256" key="1">
    <source>
        <dbReference type="SAM" id="MobiDB-lite"/>
    </source>
</evidence>
<dbReference type="AlphaFoldDB" id="A0A660LCL7"/>
<proteinExistence type="predicted"/>
<dbReference type="Proteomes" id="UP000278962">
    <property type="component" value="Unassembled WGS sequence"/>
</dbReference>
<keyword evidence="2" id="KW-0472">Membrane</keyword>
<protein>
    <recommendedName>
        <fullName evidence="6">LPXTG-motif cell wall-anchored protein</fullName>
    </recommendedName>
</protein>
<keyword evidence="5" id="KW-1185">Reference proteome</keyword>
<evidence type="ECO:0008006" key="6">
    <source>
        <dbReference type="Google" id="ProtNLM"/>
    </source>
</evidence>
<accession>A0A660LCL7</accession>
<dbReference type="RefSeq" id="WP_121249373.1">
    <property type="nucleotide sequence ID" value="NZ_RBIL01000001.1"/>
</dbReference>
<gene>
    <name evidence="4" type="ORF">C8N24_1433</name>
</gene>
<keyword evidence="2" id="KW-1133">Transmembrane helix</keyword>
<dbReference type="EMBL" id="RBIL01000001">
    <property type="protein sequence ID" value="RKQ91610.1"/>
    <property type="molecule type" value="Genomic_DNA"/>
</dbReference>
<name>A0A660LCL7_9ACTN</name>
<comment type="caution">
    <text evidence="4">The sequence shown here is derived from an EMBL/GenBank/DDBJ whole genome shotgun (WGS) entry which is preliminary data.</text>
</comment>
<sequence>MIKPAALLALVALLLAAPVAMAHEGNPNYRSVVKGITPATKGVTVEILNFDDRVLLHNTSGKDVEVFGYENEPYAQVKADGTVLLNTNSKAYYLNEDRQGEAAVPQNLASEPNWKEQSKSGRFEWHDHRMHWMGEGDPPALTDKGKETVIYDNWQIPISIGGQKGEVTGTLTWVPLDGGGLPIGAIFGFAALLIVLSIAVFVVRRRRSADDGGDGGESAEQPKKGPVEAW</sequence>
<evidence type="ECO:0000256" key="2">
    <source>
        <dbReference type="SAM" id="Phobius"/>
    </source>
</evidence>
<evidence type="ECO:0000256" key="3">
    <source>
        <dbReference type="SAM" id="SignalP"/>
    </source>
</evidence>
<feature type="region of interest" description="Disordered" evidence="1">
    <location>
        <begin position="208"/>
        <end position="230"/>
    </location>
</feature>
<reference evidence="4 5" key="1">
    <citation type="submission" date="2018-10" db="EMBL/GenBank/DDBJ databases">
        <title>Genomic Encyclopedia of Archaeal and Bacterial Type Strains, Phase II (KMG-II): from individual species to whole genera.</title>
        <authorList>
            <person name="Goeker M."/>
        </authorList>
    </citation>
    <scope>NUCLEOTIDE SEQUENCE [LARGE SCALE GENOMIC DNA]</scope>
    <source>
        <strain evidence="4 5">DSM 14954</strain>
    </source>
</reference>
<keyword evidence="2" id="KW-0812">Transmembrane</keyword>
<feature type="signal peptide" evidence="3">
    <location>
        <begin position="1"/>
        <end position="22"/>
    </location>
</feature>
<feature type="transmembrane region" description="Helical" evidence="2">
    <location>
        <begin position="181"/>
        <end position="203"/>
    </location>
</feature>
<evidence type="ECO:0000313" key="4">
    <source>
        <dbReference type="EMBL" id="RKQ91610.1"/>
    </source>
</evidence>
<keyword evidence="3" id="KW-0732">Signal</keyword>
<feature type="chain" id="PRO_5024892671" description="LPXTG-motif cell wall-anchored protein" evidence="3">
    <location>
        <begin position="23"/>
        <end position="230"/>
    </location>
</feature>
<evidence type="ECO:0000313" key="5">
    <source>
        <dbReference type="Proteomes" id="UP000278962"/>
    </source>
</evidence>